<dbReference type="PANTHER" id="PTHR33446">
    <property type="entry name" value="PROTEIN TONB-RELATED"/>
    <property type="match status" value="1"/>
</dbReference>
<dbReference type="SUPFAM" id="SSF74653">
    <property type="entry name" value="TolA/TonB C-terminal domain"/>
    <property type="match status" value="1"/>
</dbReference>
<evidence type="ECO:0000313" key="12">
    <source>
        <dbReference type="Proteomes" id="UP000706891"/>
    </source>
</evidence>
<evidence type="ECO:0000256" key="7">
    <source>
        <dbReference type="ARBA" id="ARBA00022927"/>
    </source>
</evidence>
<evidence type="ECO:0000256" key="6">
    <source>
        <dbReference type="ARBA" id="ARBA00022692"/>
    </source>
</evidence>
<dbReference type="PROSITE" id="PS52015">
    <property type="entry name" value="TONB_CTD"/>
    <property type="match status" value="1"/>
</dbReference>
<name>A0A938WVA2_9BACT</name>
<dbReference type="GO" id="GO:0015031">
    <property type="term" value="P:protein transport"/>
    <property type="evidence" value="ECO:0007669"/>
    <property type="project" value="UniProtKB-KW"/>
</dbReference>
<gene>
    <name evidence="11" type="ORF">H6A34_14415</name>
</gene>
<comment type="subcellular location">
    <subcellularLocation>
        <location evidence="1">Cell inner membrane</location>
        <topology evidence="1">Single-pass membrane protein</topology>
        <orientation evidence="1">Periplasmic side</orientation>
    </subcellularLocation>
</comment>
<reference evidence="11" key="2">
    <citation type="journal article" date="2021" name="Sci. Rep.">
        <title>The distribution of antibiotic resistance genes in chicken gut microbiota commensals.</title>
        <authorList>
            <person name="Juricova H."/>
            <person name="Matiasovicova J."/>
            <person name="Kubasova T."/>
            <person name="Cejkova D."/>
            <person name="Rychlik I."/>
        </authorList>
    </citation>
    <scope>NUCLEOTIDE SEQUENCE</scope>
    <source>
        <strain evidence="11">An824</strain>
    </source>
</reference>
<dbReference type="GO" id="GO:0031992">
    <property type="term" value="F:energy transducer activity"/>
    <property type="evidence" value="ECO:0007669"/>
    <property type="project" value="TreeGrafter"/>
</dbReference>
<sequence>MEKGRYVCHVMKAIRKAVADANGISYEPAKCTYVGECNGTCPACDAELAGLERELALRRMAGKVVTVAGIALGTVALSSCSSENLVPEAIDNKTEAVGHNSEVFGAIDEESPIFPGGQAAMMKYIEQNIRYPDTVNRVEGRVVVSFVVDEDGTLKDVKVVRSLAPEYDEEALRLVRNMPKWKPGRLRGRCVKVRYTLPVKFKSE</sequence>
<dbReference type="RefSeq" id="WP_205106082.1">
    <property type="nucleotide sequence ID" value="NZ_JACJJG010000212.1"/>
</dbReference>
<protein>
    <submittedName>
        <fullName evidence="11">Energy transducer TonB</fullName>
    </submittedName>
</protein>
<dbReference type="EMBL" id="JACJJG010000212">
    <property type="protein sequence ID" value="MBM6675053.1"/>
    <property type="molecule type" value="Genomic_DNA"/>
</dbReference>
<evidence type="ECO:0000313" key="11">
    <source>
        <dbReference type="EMBL" id="MBM6675053.1"/>
    </source>
</evidence>
<keyword evidence="12" id="KW-1185">Reference proteome</keyword>
<keyword evidence="6" id="KW-0812">Transmembrane</keyword>
<evidence type="ECO:0000256" key="3">
    <source>
        <dbReference type="ARBA" id="ARBA00022448"/>
    </source>
</evidence>
<dbReference type="GO" id="GO:0055085">
    <property type="term" value="P:transmembrane transport"/>
    <property type="evidence" value="ECO:0007669"/>
    <property type="project" value="InterPro"/>
</dbReference>
<evidence type="ECO:0000256" key="1">
    <source>
        <dbReference type="ARBA" id="ARBA00004383"/>
    </source>
</evidence>
<evidence type="ECO:0000256" key="5">
    <source>
        <dbReference type="ARBA" id="ARBA00022519"/>
    </source>
</evidence>
<dbReference type="GO" id="GO:0098797">
    <property type="term" value="C:plasma membrane protein complex"/>
    <property type="evidence" value="ECO:0007669"/>
    <property type="project" value="TreeGrafter"/>
</dbReference>
<comment type="similarity">
    <text evidence="2">Belongs to the TonB family.</text>
</comment>
<evidence type="ECO:0000256" key="4">
    <source>
        <dbReference type="ARBA" id="ARBA00022475"/>
    </source>
</evidence>
<accession>A0A938WVA2</accession>
<keyword evidence="9" id="KW-0472">Membrane</keyword>
<keyword evidence="3" id="KW-0813">Transport</keyword>
<dbReference type="Gene3D" id="3.30.1150.10">
    <property type="match status" value="1"/>
</dbReference>
<keyword evidence="8" id="KW-1133">Transmembrane helix</keyword>
<dbReference type="PANTHER" id="PTHR33446:SF2">
    <property type="entry name" value="PROTEIN TONB"/>
    <property type="match status" value="1"/>
</dbReference>
<dbReference type="Proteomes" id="UP000706891">
    <property type="component" value="Unassembled WGS sequence"/>
</dbReference>
<dbReference type="InterPro" id="IPR051045">
    <property type="entry name" value="TonB-dependent_transducer"/>
</dbReference>
<dbReference type="Pfam" id="PF03544">
    <property type="entry name" value="TonB_C"/>
    <property type="match status" value="1"/>
</dbReference>
<dbReference type="InterPro" id="IPR006260">
    <property type="entry name" value="TonB/TolA_C"/>
</dbReference>
<dbReference type="NCBIfam" id="TIGR01352">
    <property type="entry name" value="tonB_Cterm"/>
    <property type="match status" value="1"/>
</dbReference>
<evidence type="ECO:0000256" key="9">
    <source>
        <dbReference type="ARBA" id="ARBA00023136"/>
    </source>
</evidence>
<comment type="caution">
    <text evidence="11">The sequence shown here is derived from an EMBL/GenBank/DDBJ whole genome shotgun (WGS) entry which is preliminary data.</text>
</comment>
<evidence type="ECO:0000256" key="2">
    <source>
        <dbReference type="ARBA" id="ARBA00006555"/>
    </source>
</evidence>
<dbReference type="InterPro" id="IPR037682">
    <property type="entry name" value="TonB_C"/>
</dbReference>
<reference evidence="11" key="1">
    <citation type="submission" date="2020-08" db="EMBL/GenBank/DDBJ databases">
        <authorList>
            <person name="Cejkova D."/>
            <person name="Kubasova T."/>
            <person name="Jahodarova E."/>
            <person name="Rychlik I."/>
        </authorList>
    </citation>
    <scope>NUCLEOTIDE SEQUENCE</scope>
    <source>
        <strain evidence="11">An824</strain>
    </source>
</reference>
<keyword evidence="5" id="KW-0997">Cell inner membrane</keyword>
<keyword evidence="4" id="KW-1003">Cell membrane</keyword>
<evidence type="ECO:0000259" key="10">
    <source>
        <dbReference type="PROSITE" id="PS52015"/>
    </source>
</evidence>
<organism evidence="11 12">
    <name type="scientific">Marseilla massiliensis</name>
    <dbReference type="NCBI Taxonomy" id="1841864"/>
    <lineage>
        <taxon>Bacteria</taxon>
        <taxon>Pseudomonadati</taxon>
        <taxon>Bacteroidota</taxon>
        <taxon>Bacteroidia</taxon>
        <taxon>Bacteroidales</taxon>
        <taxon>Prevotellaceae</taxon>
        <taxon>Marseilla</taxon>
    </lineage>
</organism>
<keyword evidence="7" id="KW-0653">Protein transport</keyword>
<feature type="domain" description="TonB C-terminal" evidence="10">
    <location>
        <begin position="116"/>
        <end position="204"/>
    </location>
</feature>
<dbReference type="AlphaFoldDB" id="A0A938WVA2"/>
<evidence type="ECO:0000256" key="8">
    <source>
        <dbReference type="ARBA" id="ARBA00022989"/>
    </source>
</evidence>
<proteinExistence type="inferred from homology"/>